<dbReference type="InterPro" id="IPR018247">
    <property type="entry name" value="EF_Hand_1_Ca_BS"/>
</dbReference>
<feature type="domain" description="EF-hand" evidence="2">
    <location>
        <begin position="8"/>
        <end position="43"/>
    </location>
</feature>
<dbReference type="Pfam" id="PF00036">
    <property type="entry name" value="EF-hand_1"/>
    <property type="match status" value="1"/>
</dbReference>
<dbReference type="Gene3D" id="1.10.238.10">
    <property type="entry name" value="EF-hand"/>
    <property type="match status" value="1"/>
</dbReference>
<keyword evidence="4" id="KW-1185">Reference proteome</keyword>
<dbReference type="EMBL" id="CAUYUJ010016283">
    <property type="protein sequence ID" value="CAK0863648.1"/>
    <property type="molecule type" value="Genomic_DNA"/>
</dbReference>
<keyword evidence="1" id="KW-0106">Calcium</keyword>
<dbReference type="InterPro" id="IPR011992">
    <property type="entry name" value="EF-hand-dom_pair"/>
</dbReference>
<comment type="caution">
    <text evidence="3">The sequence shown here is derived from an EMBL/GenBank/DDBJ whole genome shotgun (WGS) entry which is preliminary data.</text>
</comment>
<dbReference type="SMART" id="SM00054">
    <property type="entry name" value="EFh"/>
    <property type="match status" value="1"/>
</dbReference>
<dbReference type="CDD" id="cd00051">
    <property type="entry name" value="EFh"/>
    <property type="match status" value="1"/>
</dbReference>
<protein>
    <recommendedName>
        <fullName evidence="2">EF-hand domain-containing protein</fullName>
    </recommendedName>
</protein>
<proteinExistence type="predicted"/>
<gene>
    <name evidence="3" type="ORF">PCOR1329_LOCUS51747</name>
</gene>
<dbReference type="InterPro" id="IPR002048">
    <property type="entry name" value="EF_hand_dom"/>
</dbReference>
<accession>A0ABN9UU89</accession>
<dbReference type="PROSITE" id="PS50222">
    <property type="entry name" value="EF_HAND_2"/>
    <property type="match status" value="1"/>
</dbReference>
<evidence type="ECO:0000313" key="4">
    <source>
        <dbReference type="Proteomes" id="UP001189429"/>
    </source>
</evidence>
<dbReference type="PROSITE" id="PS00018">
    <property type="entry name" value="EF_HAND_1"/>
    <property type="match status" value="1"/>
</dbReference>
<evidence type="ECO:0000259" key="2">
    <source>
        <dbReference type="PROSITE" id="PS50222"/>
    </source>
</evidence>
<evidence type="ECO:0000313" key="3">
    <source>
        <dbReference type="EMBL" id="CAK0863648.1"/>
    </source>
</evidence>
<dbReference type="SUPFAM" id="SSF47473">
    <property type="entry name" value="EF-hand"/>
    <property type="match status" value="1"/>
</dbReference>
<dbReference type="Proteomes" id="UP001189429">
    <property type="component" value="Unassembled WGS sequence"/>
</dbReference>
<sequence>MANLGEKLADQAADQMIREIDVDGDGQINFEEIANIRVAQWWPVDQTSAPKRLFRSRVKLQWGSSFSCNARLPSRCAPGTFRRLIASQSLQFRRPFPVLQA</sequence>
<name>A0ABN9UU89_9DINO</name>
<reference evidence="3" key="1">
    <citation type="submission" date="2023-10" db="EMBL/GenBank/DDBJ databases">
        <authorList>
            <person name="Chen Y."/>
            <person name="Shah S."/>
            <person name="Dougan E. K."/>
            <person name="Thang M."/>
            <person name="Chan C."/>
        </authorList>
    </citation>
    <scope>NUCLEOTIDE SEQUENCE [LARGE SCALE GENOMIC DNA]</scope>
</reference>
<organism evidence="3 4">
    <name type="scientific">Prorocentrum cordatum</name>
    <dbReference type="NCBI Taxonomy" id="2364126"/>
    <lineage>
        <taxon>Eukaryota</taxon>
        <taxon>Sar</taxon>
        <taxon>Alveolata</taxon>
        <taxon>Dinophyceae</taxon>
        <taxon>Prorocentrales</taxon>
        <taxon>Prorocentraceae</taxon>
        <taxon>Prorocentrum</taxon>
    </lineage>
</organism>
<evidence type="ECO:0000256" key="1">
    <source>
        <dbReference type="ARBA" id="ARBA00022837"/>
    </source>
</evidence>